<dbReference type="GeneID" id="30150539"/>
<gene>
    <name evidence="4" type="ORF">BABINDRAFT_7835</name>
</gene>
<sequence length="211" mass="23601">MSYKRTKARVVLYATKSENEATLILEVEPTAIGDAFLGYCTDTENRPSFLNSQVSRLVAPEFIIQLGEIPGLTLSFDREGLSKTETGIVFHTAPRLGYVYAAQSASSTQFFVTLKNIEKYAKELSFSENYAYIGKVIKGFTKLVEWLPQIPVDDEHKPLEDIHIVDCCVVPEISSSTRGVRSARDVRDSRHQDSRSNKSHRSRSKSPGHGN</sequence>
<evidence type="ECO:0000256" key="1">
    <source>
        <dbReference type="ARBA" id="ARBA00000971"/>
    </source>
</evidence>
<feature type="region of interest" description="Disordered" evidence="2">
    <location>
        <begin position="178"/>
        <end position="211"/>
    </location>
</feature>
<feature type="compositionally biased region" description="Basic and acidic residues" evidence="2">
    <location>
        <begin position="182"/>
        <end position="196"/>
    </location>
</feature>
<evidence type="ECO:0000259" key="3">
    <source>
        <dbReference type="PROSITE" id="PS50072"/>
    </source>
</evidence>
<dbReference type="GO" id="GO:0003755">
    <property type="term" value="F:peptidyl-prolyl cis-trans isomerase activity"/>
    <property type="evidence" value="ECO:0007669"/>
    <property type="project" value="UniProtKB-EC"/>
</dbReference>
<dbReference type="AlphaFoldDB" id="A0A1E3QRU6"/>
<name>A0A1E3QRU6_9ASCO</name>
<proteinExistence type="predicted"/>
<dbReference type="SUPFAM" id="SSF50891">
    <property type="entry name" value="Cyclophilin-like"/>
    <property type="match status" value="1"/>
</dbReference>
<dbReference type="Gene3D" id="2.40.100.10">
    <property type="entry name" value="Cyclophilin-like"/>
    <property type="match status" value="1"/>
</dbReference>
<dbReference type="PROSITE" id="PS50072">
    <property type="entry name" value="CSA_PPIASE_2"/>
    <property type="match status" value="1"/>
</dbReference>
<accession>A0A1E3QRU6</accession>
<dbReference type="OrthoDB" id="442970at2759"/>
<reference evidence="5" key="1">
    <citation type="submission" date="2016-05" db="EMBL/GenBank/DDBJ databases">
        <title>Comparative genomics of biotechnologically important yeasts.</title>
        <authorList>
            <consortium name="DOE Joint Genome Institute"/>
            <person name="Riley R."/>
            <person name="Haridas S."/>
            <person name="Wolfe K.H."/>
            <person name="Lopes M.R."/>
            <person name="Hittinger C.T."/>
            <person name="Goker M."/>
            <person name="Salamov A."/>
            <person name="Wisecaver J."/>
            <person name="Long T.M."/>
            <person name="Aerts A.L."/>
            <person name="Barry K."/>
            <person name="Choi C."/>
            <person name="Clum A."/>
            <person name="Coughlan A.Y."/>
            <person name="Deshpande S."/>
            <person name="Douglass A.P."/>
            <person name="Hanson S.J."/>
            <person name="Klenk H.-P."/>
            <person name="Labutti K."/>
            <person name="Lapidus A."/>
            <person name="Lindquist E."/>
            <person name="Lipzen A."/>
            <person name="Meier-Kolthoff J.P."/>
            <person name="Ohm R.A."/>
            <person name="Otillar R.P."/>
            <person name="Pangilinan J."/>
            <person name="Peng Y."/>
            <person name="Rokas A."/>
            <person name="Rosa C.A."/>
            <person name="Scheuner C."/>
            <person name="Sibirny A.A."/>
            <person name="Slot J.C."/>
            <person name="Stielow J.B."/>
            <person name="Sun H."/>
            <person name="Kurtzman C.P."/>
            <person name="Blackwell M."/>
            <person name="Grigoriev I.V."/>
            <person name="Jeffries T.W."/>
        </authorList>
    </citation>
    <scope>NUCLEOTIDE SEQUENCE [LARGE SCALE GENOMIC DNA]</scope>
    <source>
        <strain evidence="5">NRRL Y-12698</strain>
    </source>
</reference>
<dbReference type="Proteomes" id="UP000094336">
    <property type="component" value="Unassembled WGS sequence"/>
</dbReference>
<dbReference type="InterPro" id="IPR029000">
    <property type="entry name" value="Cyclophilin-like_dom_sf"/>
</dbReference>
<evidence type="ECO:0000313" key="5">
    <source>
        <dbReference type="Proteomes" id="UP000094336"/>
    </source>
</evidence>
<protein>
    <recommendedName>
        <fullName evidence="3">PPIase cyclophilin-type domain-containing protein</fullName>
    </recommendedName>
</protein>
<feature type="domain" description="PPIase cyclophilin-type" evidence="3">
    <location>
        <begin position="36"/>
        <end position="169"/>
    </location>
</feature>
<comment type="catalytic activity">
    <reaction evidence="1">
        <text>[protein]-peptidylproline (omega=180) = [protein]-peptidylproline (omega=0)</text>
        <dbReference type="Rhea" id="RHEA:16237"/>
        <dbReference type="Rhea" id="RHEA-COMP:10747"/>
        <dbReference type="Rhea" id="RHEA-COMP:10748"/>
        <dbReference type="ChEBI" id="CHEBI:83833"/>
        <dbReference type="ChEBI" id="CHEBI:83834"/>
        <dbReference type="EC" id="5.2.1.8"/>
    </reaction>
</comment>
<organism evidence="4 5">
    <name type="scientific">Babjeviella inositovora NRRL Y-12698</name>
    <dbReference type="NCBI Taxonomy" id="984486"/>
    <lineage>
        <taxon>Eukaryota</taxon>
        <taxon>Fungi</taxon>
        <taxon>Dikarya</taxon>
        <taxon>Ascomycota</taxon>
        <taxon>Saccharomycotina</taxon>
        <taxon>Pichiomycetes</taxon>
        <taxon>Serinales incertae sedis</taxon>
        <taxon>Babjeviella</taxon>
    </lineage>
</organism>
<dbReference type="EMBL" id="KV454430">
    <property type="protein sequence ID" value="ODQ80401.1"/>
    <property type="molecule type" value="Genomic_DNA"/>
</dbReference>
<dbReference type="InterPro" id="IPR002130">
    <property type="entry name" value="Cyclophilin-type_PPIase_dom"/>
</dbReference>
<feature type="compositionally biased region" description="Basic residues" evidence="2">
    <location>
        <begin position="197"/>
        <end position="211"/>
    </location>
</feature>
<dbReference type="Pfam" id="PF00160">
    <property type="entry name" value="Pro_isomerase"/>
    <property type="match status" value="1"/>
</dbReference>
<evidence type="ECO:0000313" key="4">
    <source>
        <dbReference type="EMBL" id="ODQ80401.1"/>
    </source>
</evidence>
<evidence type="ECO:0000256" key="2">
    <source>
        <dbReference type="SAM" id="MobiDB-lite"/>
    </source>
</evidence>
<dbReference type="RefSeq" id="XP_018985729.1">
    <property type="nucleotide sequence ID" value="XM_019132686.1"/>
</dbReference>
<keyword evidence="5" id="KW-1185">Reference proteome</keyword>